<feature type="domain" description="Isopenicillin N synthase-like Fe(2+) 2OG dioxygenase" evidence="2">
    <location>
        <begin position="235"/>
        <end position="334"/>
    </location>
</feature>
<feature type="region of interest" description="Disordered" evidence="1">
    <location>
        <begin position="224"/>
        <end position="243"/>
    </location>
</feature>
<dbReference type="InterPro" id="IPR050231">
    <property type="entry name" value="Iron_ascorbate_oxido_reductase"/>
</dbReference>
<dbReference type="InterPro" id="IPR027443">
    <property type="entry name" value="IPNS-like_sf"/>
</dbReference>
<proteinExistence type="evidence at transcript level"/>
<accession>A0A0K8TT73</accession>
<feature type="region of interest" description="Disordered" evidence="1">
    <location>
        <begin position="343"/>
        <end position="366"/>
    </location>
</feature>
<sequence>MLKAKTVEEKIDTLLSRSQIPIIDLAHCGTEEIPLKSVLNRVASQLQKALSEKGVVFIVNHGIAEEKLKTAWKHLDNFCELPTEVKEHYIRKGDDNHGYVLPGQEKVNGKDPALRHAFNICTLNSMNLPEEPLPGFAEHVANLARDFKLLASFLLQALAIALELPQIFFIEKHSHMLSGDHDNETTLRLLYYPPIIEDDDKCEFVKGRCKYSYQRCASDTPDFRPNEISRDVEEENASGSTDGKISARCGAHSDYGTFTLLAQDSEGGLEAKLPGSGKWQRIGYLPGAILMNCGEILSIWTDGRYPALNHRVVIPEQEHIRSRGRHAIAFVCHPDNVTMISPADLLSQTSSQEKDAKKPRKKSFKTAKDKVCNAYQLIQRRIKEAYGS</sequence>
<dbReference type="SUPFAM" id="SSF51197">
    <property type="entry name" value="Clavaminate synthase-like"/>
    <property type="match status" value="1"/>
</dbReference>
<reference evidence="4" key="1">
    <citation type="journal article" date="2015" name="Insect Biochem. Mol. Biol.">
        <title>An insight into the sialome of the horse fly, Tabanus bromius.</title>
        <authorList>
            <person name="Ribeiro J.M."/>
            <person name="Kazimirova M."/>
            <person name="Takac P."/>
            <person name="Andersen J.F."/>
            <person name="Francischetti I.M."/>
        </authorList>
    </citation>
    <scope>NUCLEOTIDE SEQUENCE</scope>
</reference>
<evidence type="ECO:0000313" key="4">
    <source>
        <dbReference type="EMBL" id="JAI17557.1"/>
    </source>
</evidence>
<name>A0A0K8TT73_TABBR</name>
<evidence type="ECO:0000259" key="3">
    <source>
        <dbReference type="Pfam" id="PF14226"/>
    </source>
</evidence>
<dbReference type="PANTHER" id="PTHR47990">
    <property type="entry name" value="2-OXOGLUTARATE (2OG) AND FE(II)-DEPENDENT OXYGENASE SUPERFAMILY PROTEIN-RELATED"/>
    <property type="match status" value="1"/>
</dbReference>
<evidence type="ECO:0000259" key="2">
    <source>
        <dbReference type="Pfam" id="PF03171"/>
    </source>
</evidence>
<dbReference type="InterPro" id="IPR044861">
    <property type="entry name" value="IPNS-like_FE2OG_OXY"/>
</dbReference>
<dbReference type="Pfam" id="PF03171">
    <property type="entry name" value="2OG-FeII_Oxy"/>
    <property type="match status" value="1"/>
</dbReference>
<protein>
    <submittedName>
        <fullName evidence="4">Putative iron/ascorbate family oxidoreductase</fullName>
    </submittedName>
</protein>
<dbReference type="EMBL" id="GDAI01000046">
    <property type="protein sequence ID" value="JAI17557.1"/>
    <property type="molecule type" value="mRNA"/>
</dbReference>
<dbReference type="InterPro" id="IPR026992">
    <property type="entry name" value="DIOX_N"/>
</dbReference>
<dbReference type="Pfam" id="PF14226">
    <property type="entry name" value="DIOX_N"/>
    <property type="match status" value="1"/>
</dbReference>
<dbReference type="Gene3D" id="2.60.120.330">
    <property type="entry name" value="B-lactam Antibiotic, Isopenicillin N Synthase, Chain"/>
    <property type="match status" value="1"/>
</dbReference>
<dbReference type="AlphaFoldDB" id="A0A0K8TT73"/>
<feature type="domain" description="Non-haem dioxygenase N-terminal" evidence="3">
    <location>
        <begin position="20"/>
        <end position="123"/>
    </location>
</feature>
<evidence type="ECO:0000256" key="1">
    <source>
        <dbReference type="SAM" id="MobiDB-lite"/>
    </source>
</evidence>
<organism evidence="4">
    <name type="scientific">Tabanus bromius</name>
    <name type="common">Band-eyed brown horse fly</name>
    <dbReference type="NCBI Taxonomy" id="304241"/>
    <lineage>
        <taxon>Eukaryota</taxon>
        <taxon>Metazoa</taxon>
        <taxon>Ecdysozoa</taxon>
        <taxon>Arthropoda</taxon>
        <taxon>Hexapoda</taxon>
        <taxon>Insecta</taxon>
        <taxon>Pterygota</taxon>
        <taxon>Neoptera</taxon>
        <taxon>Endopterygota</taxon>
        <taxon>Diptera</taxon>
        <taxon>Brachycera</taxon>
        <taxon>Tabanomorpha</taxon>
        <taxon>Tabanoidea</taxon>
        <taxon>Tabanidae</taxon>
        <taxon>Tabanus</taxon>
    </lineage>
</organism>